<name>A0A6I6F9F2_9CLOT</name>
<feature type="transmembrane region" description="Helical" evidence="1">
    <location>
        <begin position="35"/>
        <end position="57"/>
    </location>
</feature>
<feature type="transmembrane region" description="Helical" evidence="1">
    <location>
        <begin position="7"/>
        <end position="29"/>
    </location>
</feature>
<gene>
    <name evidence="2" type="ORF">GOM49_03735</name>
</gene>
<keyword evidence="1" id="KW-0812">Transmembrane</keyword>
<sequence>MKYFGYFVIGFLVFWTVEILSVNIGSAIGLGPGEIGLVVSAISLLCAIIVICTIIIVKAIKNNNHAK</sequence>
<organism evidence="2 3">
    <name type="scientific">Clostridium bovifaecis</name>
    <dbReference type="NCBI Taxonomy" id="2184719"/>
    <lineage>
        <taxon>Bacteria</taxon>
        <taxon>Bacillati</taxon>
        <taxon>Bacillota</taxon>
        <taxon>Clostridia</taxon>
        <taxon>Eubacteriales</taxon>
        <taxon>Clostridiaceae</taxon>
        <taxon>Clostridium</taxon>
    </lineage>
</organism>
<evidence type="ECO:0000256" key="1">
    <source>
        <dbReference type="SAM" id="Phobius"/>
    </source>
</evidence>
<keyword evidence="1" id="KW-0472">Membrane</keyword>
<dbReference type="Proteomes" id="UP000422764">
    <property type="component" value="Chromosome"/>
</dbReference>
<keyword evidence="3" id="KW-1185">Reference proteome</keyword>
<dbReference type="AlphaFoldDB" id="A0A6I6F9F2"/>
<keyword evidence="1" id="KW-1133">Transmembrane helix</keyword>
<reference evidence="2 3" key="1">
    <citation type="submission" date="2019-12" db="EMBL/GenBank/DDBJ databases">
        <title>Genome sequenceing of Clostridium bovifaecis.</title>
        <authorList>
            <person name="Yao Y."/>
        </authorList>
    </citation>
    <scope>NUCLEOTIDE SEQUENCE [LARGE SCALE GENOMIC DNA]</scope>
    <source>
        <strain evidence="2 3">BXX</strain>
    </source>
</reference>
<proteinExistence type="predicted"/>
<protein>
    <submittedName>
        <fullName evidence="2">Uncharacterized protein</fullName>
    </submittedName>
</protein>
<dbReference type="EMBL" id="CP046522">
    <property type="protein sequence ID" value="QGU94335.1"/>
    <property type="molecule type" value="Genomic_DNA"/>
</dbReference>
<evidence type="ECO:0000313" key="3">
    <source>
        <dbReference type="Proteomes" id="UP000422764"/>
    </source>
</evidence>
<accession>A0A6I6F9F2</accession>
<evidence type="ECO:0000313" key="2">
    <source>
        <dbReference type="EMBL" id="QGU94335.1"/>
    </source>
</evidence>